<accession>A0A4C1TDY3</accession>
<organism evidence="1 2">
    <name type="scientific">Eumeta variegata</name>
    <name type="common">Bagworm moth</name>
    <name type="synonym">Eumeta japonica</name>
    <dbReference type="NCBI Taxonomy" id="151549"/>
    <lineage>
        <taxon>Eukaryota</taxon>
        <taxon>Metazoa</taxon>
        <taxon>Ecdysozoa</taxon>
        <taxon>Arthropoda</taxon>
        <taxon>Hexapoda</taxon>
        <taxon>Insecta</taxon>
        <taxon>Pterygota</taxon>
        <taxon>Neoptera</taxon>
        <taxon>Endopterygota</taxon>
        <taxon>Lepidoptera</taxon>
        <taxon>Glossata</taxon>
        <taxon>Ditrysia</taxon>
        <taxon>Tineoidea</taxon>
        <taxon>Psychidae</taxon>
        <taxon>Oiketicinae</taxon>
        <taxon>Eumeta</taxon>
    </lineage>
</organism>
<dbReference type="Proteomes" id="UP000299102">
    <property type="component" value="Unassembled WGS sequence"/>
</dbReference>
<evidence type="ECO:0000313" key="2">
    <source>
        <dbReference type="Proteomes" id="UP000299102"/>
    </source>
</evidence>
<keyword evidence="2" id="KW-1185">Reference proteome</keyword>
<proteinExistence type="predicted"/>
<name>A0A4C1TDY3_EUMVA</name>
<reference evidence="1 2" key="1">
    <citation type="journal article" date="2019" name="Commun. Biol.">
        <title>The bagworm genome reveals a unique fibroin gene that provides high tensile strength.</title>
        <authorList>
            <person name="Kono N."/>
            <person name="Nakamura H."/>
            <person name="Ohtoshi R."/>
            <person name="Tomita M."/>
            <person name="Numata K."/>
            <person name="Arakawa K."/>
        </authorList>
    </citation>
    <scope>NUCLEOTIDE SEQUENCE [LARGE SCALE GENOMIC DNA]</scope>
</reference>
<protein>
    <submittedName>
        <fullName evidence="1">Uncharacterized protein</fullName>
    </submittedName>
</protein>
<dbReference type="EMBL" id="BGZK01000047">
    <property type="protein sequence ID" value="GBP11658.1"/>
    <property type="molecule type" value="Genomic_DNA"/>
</dbReference>
<evidence type="ECO:0000313" key="1">
    <source>
        <dbReference type="EMBL" id="GBP11658.1"/>
    </source>
</evidence>
<dbReference type="OrthoDB" id="407509at2759"/>
<sequence length="236" mass="26925">MYVSESWVWNKKNESRITEVEMRSLRSTCGVYRQNRSTNSDVRERCGLKEDVVTRVERGGGLNCTDSTQKTERGISAVHAGRRTGRRPCNPQSFKLTPQRKQGYLGKIKNTQLFLTNTNMNEKIAEKSASILQDQISLLPHQCNPDVQQELVTAIVCPLRKLPIPLHNFSASPYERGFKRSASCQTLSYVFGTLRFIVNAFQSKRVPNRLAFYFALWSRQPGYLQRGANEGSYKLP</sequence>
<dbReference type="AlphaFoldDB" id="A0A4C1TDY3"/>
<comment type="caution">
    <text evidence="1">The sequence shown here is derived from an EMBL/GenBank/DDBJ whole genome shotgun (WGS) entry which is preliminary data.</text>
</comment>
<gene>
    <name evidence="1" type="ORF">EVAR_77781_1</name>
</gene>